<dbReference type="GO" id="GO:0016020">
    <property type="term" value="C:membrane"/>
    <property type="evidence" value="ECO:0007669"/>
    <property type="project" value="GOC"/>
</dbReference>
<protein>
    <submittedName>
        <fullName evidence="5">Phosphoesterase</fullName>
    </submittedName>
</protein>
<keyword evidence="2" id="KW-0378">Hydrolase</keyword>
<dbReference type="InterPro" id="IPR004843">
    <property type="entry name" value="Calcineurin-like_PHP"/>
</dbReference>
<sequence length="281" mass="31495">MKKRTWIIVLAVVMVIVTGVWLWWGNSALQMHHINIANKKIPTSFQGYRIVHLSDLHNAQFGDDNEKLLSMINKENPDMIAISGDLIDSRKTNVSIALDFLEKAQKIAPCYYVNGNHEAASSEYESLKKKMKALGITVLEDEKTILKKGKESITLMGLQDPAFTSDYLFTDTKETALENLMSDKKSEDYTILLSHRPELFLKYADAQVDLVLSGHAHGGQIRLPFLGGIVAPNQGLFPKYDGGVYTHEKTTMIVSRGLGNSILPLRINNRPEIIVIDLQTK</sequence>
<dbReference type="Pfam" id="PF00149">
    <property type="entry name" value="Metallophos"/>
    <property type="match status" value="1"/>
</dbReference>
<keyword evidence="3" id="KW-1133">Transmembrane helix</keyword>
<evidence type="ECO:0000256" key="3">
    <source>
        <dbReference type="SAM" id="Phobius"/>
    </source>
</evidence>
<feature type="domain" description="Calcineurin-like phosphoesterase" evidence="4">
    <location>
        <begin position="49"/>
        <end position="218"/>
    </location>
</feature>
<evidence type="ECO:0000256" key="2">
    <source>
        <dbReference type="ARBA" id="ARBA00022801"/>
    </source>
</evidence>
<dbReference type="GO" id="GO:0009245">
    <property type="term" value="P:lipid A biosynthetic process"/>
    <property type="evidence" value="ECO:0007669"/>
    <property type="project" value="TreeGrafter"/>
</dbReference>
<organism evidence="5 6">
    <name type="scientific">Amedibacterium intestinale</name>
    <dbReference type="NCBI Taxonomy" id="2583452"/>
    <lineage>
        <taxon>Bacteria</taxon>
        <taxon>Bacillati</taxon>
        <taxon>Bacillota</taxon>
        <taxon>Erysipelotrichia</taxon>
        <taxon>Erysipelotrichales</taxon>
        <taxon>Erysipelotrichaceae</taxon>
        <taxon>Amedibacterium</taxon>
    </lineage>
</organism>
<keyword evidence="3" id="KW-0472">Membrane</keyword>
<evidence type="ECO:0000313" key="6">
    <source>
        <dbReference type="Proteomes" id="UP000464754"/>
    </source>
</evidence>
<dbReference type="InterPro" id="IPR051158">
    <property type="entry name" value="Metallophosphoesterase_sf"/>
</dbReference>
<dbReference type="RefSeq" id="WP_115715319.1">
    <property type="nucleotide sequence ID" value="NZ_AP019695.1"/>
</dbReference>
<name>A0A6N4TGY2_9FIRM</name>
<evidence type="ECO:0000259" key="4">
    <source>
        <dbReference type="Pfam" id="PF00149"/>
    </source>
</evidence>
<dbReference type="PANTHER" id="PTHR31302:SF31">
    <property type="entry name" value="PHOSPHODIESTERASE YAEI"/>
    <property type="match status" value="1"/>
</dbReference>
<proteinExistence type="predicted"/>
<dbReference type="GO" id="GO:0008758">
    <property type="term" value="F:UDP-2,3-diacylglucosamine hydrolase activity"/>
    <property type="evidence" value="ECO:0007669"/>
    <property type="project" value="TreeGrafter"/>
</dbReference>
<dbReference type="EMBL" id="AP019695">
    <property type="protein sequence ID" value="BBK22138.1"/>
    <property type="molecule type" value="Genomic_DNA"/>
</dbReference>
<reference evidence="6" key="1">
    <citation type="submission" date="2019-05" db="EMBL/GenBank/DDBJ databases">
        <title>Complete genome sequencing of Absiella argi strain JCM 30884.</title>
        <authorList>
            <person name="Sakamoto M."/>
            <person name="Murakami T."/>
            <person name="Mori H."/>
        </authorList>
    </citation>
    <scope>NUCLEOTIDE SEQUENCE [LARGE SCALE GENOMIC DNA]</scope>
    <source>
        <strain evidence="6">JCM 30884</strain>
    </source>
</reference>
<dbReference type="GO" id="GO:0046872">
    <property type="term" value="F:metal ion binding"/>
    <property type="evidence" value="ECO:0007669"/>
    <property type="project" value="UniProtKB-KW"/>
</dbReference>
<evidence type="ECO:0000256" key="1">
    <source>
        <dbReference type="ARBA" id="ARBA00022723"/>
    </source>
</evidence>
<dbReference type="Proteomes" id="UP000464754">
    <property type="component" value="Chromosome"/>
</dbReference>
<evidence type="ECO:0000313" key="5">
    <source>
        <dbReference type="EMBL" id="BBK22138.1"/>
    </source>
</evidence>
<keyword evidence="1" id="KW-0479">Metal-binding</keyword>
<feature type="transmembrane region" description="Helical" evidence="3">
    <location>
        <begin position="7"/>
        <end position="24"/>
    </location>
</feature>
<dbReference type="PANTHER" id="PTHR31302">
    <property type="entry name" value="TRANSMEMBRANE PROTEIN WITH METALLOPHOSPHOESTERASE DOMAIN-RELATED"/>
    <property type="match status" value="1"/>
</dbReference>
<gene>
    <name evidence="5" type="ORF">Aargi30884_10410</name>
</gene>
<accession>A0A6N4TGY2</accession>
<dbReference type="Gene3D" id="3.60.21.10">
    <property type="match status" value="1"/>
</dbReference>
<keyword evidence="6" id="KW-1185">Reference proteome</keyword>
<dbReference type="KEGG" id="aarg:Aargi30884_10410"/>
<dbReference type="InterPro" id="IPR029052">
    <property type="entry name" value="Metallo-depent_PP-like"/>
</dbReference>
<dbReference type="AlphaFoldDB" id="A0A6N4TGY2"/>
<dbReference type="SUPFAM" id="SSF56300">
    <property type="entry name" value="Metallo-dependent phosphatases"/>
    <property type="match status" value="1"/>
</dbReference>
<dbReference type="CDD" id="cd07385">
    <property type="entry name" value="MPP_YkuE_C"/>
    <property type="match status" value="1"/>
</dbReference>
<keyword evidence="3" id="KW-0812">Transmembrane</keyword>